<feature type="region of interest" description="Disordered" evidence="1">
    <location>
        <begin position="132"/>
        <end position="167"/>
    </location>
</feature>
<dbReference type="EMBL" id="OU898277">
    <property type="protein sequence ID" value="CAG9828948.1"/>
    <property type="molecule type" value="Genomic_DNA"/>
</dbReference>
<evidence type="ECO:0000313" key="3">
    <source>
        <dbReference type="Proteomes" id="UP001153709"/>
    </source>
</evidence>
<protein>
    <submittedName>
        <fullName evidence="2">Uncharacterized protein</fullName>
    </submittedName>
</protein>
<gene>
    <name evidence="2" type="ORF">DIABBA_LOCUS2826</name>
</gene>
<keyword evidence="3" id="KW-1185">Reference proteome</keyword>
<proteinExistence type="predicted"/>
<feature type="compositionally biased region" description="Basic and acidic residues" evidence="1">
    <location>
        <begin position="37"/>
        <end position="55"/>
    </location>
</feature>
<feature type="region of interest" description="Disordered" evidence="1">
    <location>
        <begin position="428"/>
        <end position="479"/>
    </location>
</feature>
<feature type="region of interest" description="Disordered" evidence="1">
    <location>
        <begin position="1"/>
        <end position="111"/>
    </location>
</feature>
<feature type="compositionally biased region" description="Basic and acidic residues" evidence="1">
    <location>
        <begin position="1"/>
        <end position="16"/>
    </location>
</feature>
<dbReference type="AlphaFoldDB" id="A0A9N9X8D2"/>
<dbReference type="Proteomes" id="UP001153709">
    <property type="component" value="Chromosome 2"/>
</dbReference>
<evidence type="ECO:0000313" key="2">
    <source>
        <dbReference type="EMBL" id="CAG9828948.1"/>
    </source>
</evidence>
<accession>A0A9N9X8D2</accession>
<sequence length="479" mass="54752">MAKRKAASDSENEQKPAKRSKSSIREDLNMVVKSPTIKKEIQLEDETTIRPEATPKAKKNRKNQGEEKQSMIDSILNETKRLVLSTKKPKKSKKSQKQDDTQELNESLTIENIKTEALDSFENSNMYNVQDENEEFDGHPSNEEPLNNVTNGEKVPNSPRINTSYQDEDDSMMEKIEKKVNILQNIQVSPSKTKSPQELLKDLYPNLKLSPIKTKLKLKSNSDVYMLRVPKSVDADALLNMNINFEEKSKVTIGGDKFVIRTLSKIPDPTFALSTKTHMIDFKANLVMEKYIKPNKGPNVPTIEKTAVQLPNTLKNRHPLFGSNFEEKIQLDEAVEKKLTDAINNLLKSKKNKKAKEDRKSLINSTMLPNVTSTQFCPNVSYISPKKKIKKEKQQLETNNSDIFNNISIADVNPDDFIPPIRKTKIKKEKPDPVFDISNDLEENSDSPKKAKKRKIKEEPVDFSPPKKKKKKKVKEEYE</sequence>
<dbReference type="OrthoDB" id="8197684at2759"/>
<reference evidence="2" key="1">
    <citation type="submission" date="2022-01" db="EMBL/GenBank/DDBJ databases">
        <authorList>
            <person name="King R."/>
        </authorList>
    </citation>
    <scope>NUCLEOTIDE SEQUENCE</scope>
</reference>
<name>A0A9N9X8D2_DIABA</name>
<organism evidence="2 3">
    <name type="scientific">Diabrotica balteata</name>
    <name type="common">Banded cucumber beetle</name>
    <dbReference type="NCBI Taxonomy" id="107213"/>
    <lineage>
        <taxon>Eukaryota</taxon>
        <taxon>Metazoa</taxon>
        <taxon>Ecdysozoa</taxon>
        <taxon>Arthropoda</taxon>
        <taxon>Hexapoda</taxon>
        <taxon>Insecta</taxon>
        <taxon>Pterygota</taxon>
        <taxon>Neoptera</taxon>
        <taxon>Endopterygota</taxon>
        <taxon>Coleoptera</taxon>
        <taxon>Polyphaga</taxon>
        <taxon>Cucujiformia</taxon>
        <taxon>Chrysomeloidea</taxon>
        <taxon>Chrysomelidae</taxon>
        <taxon>Galerucinae</taxon>
        <taxon>Diabroticina</taxon>
        <taxon>Diabroticites</taxon>
        <taxon>Diabrotica</taxon>
    </lineage>
</organism>
<evidence type="ECO:0000256" key="1">
    <source>
        <dbReference type="SAM" id="MobiDB-lite"/>
    </source>
</evidence>